<dbReference type="InterPro" id="IPR003661">
    <property type="entry name" value="HisK_dim/P_dom"/>
</dbReference>
<dbReference type="SUPFAM" id="SSF47384">
    <property type="entry name" value="Homodimeric domain of signal transducing histidine kinase"/>
    <property type="match status" value="1"/>
</dbReference>
<dbReference type="CDD" id="cd00075">
    <property type="entry name" value="HATPase"/>
    <property type="match status" value="1"/>
</dbReference>
<organism evidence="5 6">
    <name type="scientific">Archangium minus</name>
    <dbReference type="NCBI Taxonomy" id="83450"/>
    <lineage>
        <taxon>Bacteria</taxon>
        <taxon>Pseudomonadati</taxon>
        <taxon>Myxococcota</taxon>
        <taxon>Myxococcia</taxon>
        <taxon>Myxococcales</taxon>
        <taxon>Cystobacterineae</taxon>
        <taxon>Archangiaceae</taxon>
        <taxon>Archangium</taxon>
    </lineage>
</organism>
<keyword evidence="5" id="KW-0808">Transferase</keyword>
<dbReference type="Gene3D" id="3.30.565.10">
    <property type="entry name" value="Histidine kinase-like ATPase, C-terminal domain"/>
    <property type="match status" value="1"/>
</dbReference>
<dbReference type="RefSeq" id="WP_395810887.1">
    <property type="nucleotide sequence ID" value="NZ_CP043494.1"/>
</dbReference>
<reference evidence="5 6" key="1">
    <citation type="submission" date="2019-08" db="EMBL/GenBank/DDBJ databases">
        <title>Archangium and Cystobacter genomes.</title>
        <authorList>
            <person name="Chen I.-C.K."/>
            <person name="Wielgoss S."/>
        </authorList>
    </citation>
    <scope>NUCLEOTIDE SEQUENCE [LARGE SCALE GENOMIC DNA]</scope>
    <source>
        <strain evidence="5 6">Cbm 6</strain>
    </source>
</reference>
<dbReference type="SMART" id="SM00388">
    <property type="entry name" value="HisKA"/>
    <property type="match status" value="1"/>
</dbReference>
<evidence type="ECO:0000256" key="3">
    <source>
        <dbReference type="ARBA" id="ARBA00022553"/>
    </source>
</evidence>
<dbReference type="SMART" id="SM00387">
    <property type="entry name" value="HATPase_c"/>
    <property type="match status" value="1"/>
</dbReference>
<evidence type="ECO:0000256" key="1">
    <source>
        <dbReference type="ARBA" id="ARBA00000085"/>
    </source>
</evidence>
<evidence type="ECO:0000256" key="2">
    <source>
        <dbReference type="ARBA" id="ARBA00012438"/>
    </source>
</evidence>
<name>A0ABY9X6U3_9BACT</name>
<keyword evidence="6" id="KW-1185">Reference proteome</keyword>
<dbReference type="InterPro" id="IPR036097">
    <property type="entry name" value="HisK_dim/P_sf"/>
</dbReference>
<dbReference type="GO" id="GO:0016301">
    <property type="term" value="F:kinase activity"/>
    <property type="evidence" value="ECO:0007669"/>
    <property type="project" value="UniProtKB-KW"/>
</dbReference>
<evidence type="ECO:0000313" key="5">
    <source>
        <dbReference type="EMBL" id="WNG51059.1"/>
    </source>
</evidence>
<dbReference type="InterPro" id="IPR036890">
    <property type="entry name" value="HATPase_C_sf"/>
</dbReference>
<gene>
    <name evidence="5" type="ORF">F0U60_48230</name>
</gene>
<dbReference type="InterPro" id="IPR003594">
    <property type="entry name" value="HATPase_dom"/>
</dbReference>
<keyword evidence="3" id="KW-0597">Phosphoprotein</keyword>
<dbReference type="Gene3D" id="1.10.287.130">
    <property type="match status" value="1"/>
</dbReference>
<dbReference type="PROSITE" id="PS50109">
    <property type="entry name" value="HIS_KIN"/>
    <property type="match status" value="1"/>
</dbReference>
<dbReference type="PANTHER" id="PTHR43547:SF2">
    <property type="entry name" value="HYBRID SIGNAL TRANSDUCTION HISTIDINE KINASE C"/>
    <property type="match status" value="1"/>
</dbReference>
<dbReference type="CDD" id="cd00082">
    <property type="entry name" value="HisKA"/>
    <property type="match status" value="1"/>
</dbReference>
<comment type="catalytic activity">
    <reaction evidence="1">
        <text>ATP + protein L-histidine = ADP + protein N-phospho-L-histidine.</text>
        <dbReference type="EC" id="2.7.13.3"/>
    </reaction>
</comment>
<dbReference type="InterPro" id="IPR004358">
    <property type="entry name" value="Sig_transdc_His_kin-like_C"/>
</dbReference>
<dbReference type="Pfam" id="PF14417">
    <property type="entry name" value="MEDS"/>
    <property type="match status" value="1"/>
</dbReference>
<dbReference type="PRINTS" id="PR00344">
    <property type="entry name" value="BCTRLSENSOR"/>
</dbReference>
<feature type="domain" description="Histidine kinase" evidence="4">
    <location>
        <begin position="234"/>
        <end position="454"/>
    </location>
</feature>
<proteinExistence type="predicted"/>
<evidence type="ECO:0000313" key="6">
    <source>
        <dbReference type="Proteomes" id="UP001611383"/>
    </source>
</evidence>
<accession>A0ABY9X6U3</accession>
<dbReference type="InterPro" id="IPR005467">
    <property type="entry name" value="His_kinase_dom"/>
</dbReference>
<dbReference type="Proteomes" id="UP001611383">
    <property type="component" value="Chromosome"/>
</dbReference>
<dbReference type="Pfam" id="PF00512">
    <property type="entry name" value="HisKA"/>
    <property type="match status" value="1"/>
</dbReference>
<keyword evidence="5" id="KW-0418">Kinase</keyword>
<dbReference type="Pfam" id="PF02518">
    <property type="entry name" value="HATPase_c"/>
    <property type="match status" value="1"/>
</dbReference>
<dbReference type="SUPFAM" id="SSF55874">
    <property type="entry name" value="ATPase domain of HSP90 chaperone/DNA topoisomerase II/histidine kinase"/>
    <property type="match status" value="1"/>
</dbReference>
<dbReference type="PANTHER" id="PTHR43547">
    <property type="entry name" value="TWO-COMPONENT HISTIDINE KINASE"/>
    <property type="match status" value="1"/>
</dbReference>
<sequence>MEIQQELQRMGHGDHLCLVYENAAEQWDAVVPYMAQGLARNEACLYVIDDRSLDEVRQAFISRGVDVDAHQRSGQLLFATKRDAYLCFGTFDPTSMISFLEQTARQALAAGRTGFRVTGEMTWALGHECGGDRLIEYESLLSNFFPGSRVTAICQYNRTRFGADVIRDVLRTHPVAILGNQVCPNLYYESPAMVLGQDSTEQRVEWMIQQLQRFRSAERTLERAVQARDDFLSVASHELNTPLTSLKLHIQSLTRALGRGDLSSFSPQKMMGVFDRTDRQLRRLSRLVSDLLDVSRIHAHKLTLHLEHVELWELVADVVERMSGEFARAGMRLDIAPGPQVKGLWDRGRLEQVVINLLTNALKYGAGRPVHVEVSSDGARARLAVKDQGLGIREEDRDRIFERFERAISANEASGLGLGLYIAREIAQAHGGTISVESQLGKGSTFTVTLPLDVEG</sequence>
<dbReference type="EC" id="2.7.13.3" evidence="2"/>
<evidence type="ECO:0000259" key="4">
    <source>
        <dbReference type="PROSITE" id="PS50109"/>
    </source>
</evidence>
<protein>
    <recommendedName>
        <fullName evidence="2">histidine kinase</fullName>
        <ecNumber evidence="2">2.7.13.3</ecNumber>
    </recommendedName>
</protein>
<dbReference type="InterPro" id="IPR025847">
    <property type="entry name" value="MEDS_domain"/>
</dbReference>
<dbReference type="EMBL" id="CP043494">
    <property type="protein sequence ID" value="WNG51059.1"/>
    <property type="molecule type" value="Genomic_DNA"/>
</dbReference>